<keyword evidence="3" id="KW-1185">Reference proteome</keyword>
<dbReference type="Proteomes" id="UP000055590">
    <property type="component" value="Chromosome"/>
</dbReference>
<evidence type="ECO:0000313" key="2">
    <source>
        <dbReference type="EMBL" id="AKU89822.1"/>
    </source>
</evidence>
<evidence type="ECO:0008006" key="4">
    <source>
        <dbReference type="Google" id="ProtNLM"/>
    </source>
</evidence>
<evidence type="ECO:0000256" key="1">
    <source>
        <dbReference type="SAM" id="Phobius"/>
    </source>
</evidence>
<keyword evidence="1" id="KW-0812">Transmembrane</keyword>
<dbReference type="AlphaFoldDB" id="A0A0K1P8J3"/>
<dbReference type="KEGG" id="vin:AKJ08_0209"/>
<gene>
    <name evidence="2" type="ORF">AKJ08_0209</name>
</gene>
<evidence type="ECO:0000313" key="3">
    <source>
        <dbReference type="Proteomes" id="UP000055590"/>
    </source>
</evidence>
<proteinExistence type="predicted"/>
<keyword evidence="1" id="KW-1133">Transmembrane helix</keyword>
<name>A0A0K1P8J3_9BACT</name>
<reference evidence="2 3" key="1">
    <citation type="submission" date="2015-08" db="EMBL/GenBank/DDBJ databases">
        <authorList>
            <person name="Babu N.S."/>
            <person name="Beckwith C.J."/>
            <person name="Beseler K.G."/>
            <person name="Brison A."/>
            <person name="Carone J.V."/>
            <person name="Caskin T.P."/>
            <person name="Diamond M."/>
            <person name="Durham M.E."/>
            <person name="Foxe J.M."/>
            <person name="Go M."/>
            <person name="Henderson B.A."/>
            <person name="Jones I.B."/>
            <person name="McGettigan J.A."/>
            <person name="Micheletti S.J."/>
            <person name="Nasrallah M.E."/>
            <person name="Ortiz D."/>
            <person name="Piller C.R."/>
            <person name="Privatt S.R."/>
            <person name="Schneider S.L."/>
            <person name="Sharp S."/>
            <person name="Smith T.C."/>
            <person name="Stanton J.D."/>
            <person name="Ullery H.E."/>
            <person name="Wilson R.J."/>
            <person name="Serrano M.G."/>
            <person name="Buck G."/>
            <person name="Lee V."/>
            <person name="Wang Y."/>
            <person name="Carvalho R."/>
            <person name="Voegtly L."/>
            <person name="Shi R."/>
            <person name="Duckworth R."/>
            <person name="Johnson A."/>
            <person name="Loviza R."/>
            <person name="Walstead R."/>
            <person name="Shah Z."/>
            <person name="Kiflezghi M."/>
            <person name="Wade K."/>
            <person name="Ball S.L."/>
            <person name="Bradley K.W."/>
            <person name="Asai D.J."/>
            <person name="Bowman C.A."/>
            <person name="Russell D.A."/>
            <person name="Pope W.H."/>
            <person name="Jacobs-Sera D."/>
            <person name="Hendrix R.W."/>
            <person name="Hatfull G.F."/>
        </authorList>
    </citation>
    <scope>NUCLEOTIDE SEQUENCE [LARGE SCALE GENOMIC DNA]</scope>
    <source>
        <strain evidence="2 3">DSM 27710</strain>
    </source>
</reference>
<dbReference type="RefSeq" id="WP_169788724.1">
    <property type="nucleotide sequence ID" value="NZ_CP012332.1"/>
</dbReference>
<organism evidence="2 3">
    <name type="scientific">Vulgatibacter incomptus</name>
    <dbReference type="NCBI Taxonomy" id="1391653"/>
    <lineage>
        <taxon>Bacteria</taxon>
        <taxon>Pseudomonadati</taxon>
        <taxon>Myxococcota</taxon>
        <taxon>Myxococcia</taxon>
        <taxon>Myxococcales</taxon>
        <taxon>Cystobacterineae</taxon>
        <taxon>Vulgatibacteraceae</taxon>
        <taxon>Vulgatibacter</taxon>
    </lineage>
</organism>
<accession>A0A0K1P8J3</accession>
<feature type="transmembrane region" description="Helical" evidence="1">
    <location>
        <begin position="12"/>
        <end position="35"/>
    </location>
</feature>
<dbReference type="EMBL" id="CP012332">
    <property type="protein sequence ID" value="AKU89822.1"/>
    <property type="molecule type" value="Genomic_DNA"/>
</dbReference>
<keyword evidence="1" id="KW-0472">Membrane</keyword>
<sequence length="45" mass="4936">MTGGIVIGGWEYVWAAYGITFTALTVYGVTLALRLRGEKRSGEDR</sequence>
<protein>
    <recommendedName>
        <fullName evidence="4">Heme exporter protein D</fullName>
    </recommendedName>
</protein>